<dbReference type="PANTHER" id="PTHR43685:SF11">
    <property type="entry name" value="GLYCOSYLTRANSFERASE TAGX-RELATED"/>
    <property type="match status" value="1"/>
</dbReference>
<reference evidence="2 3" key="1">
    <citation type="submission" date="2021-05" db="EMBL/GenBank/DDBJ databases">
        <title>The draft genome of Geobacter chapellei DSM 13688.</title>
        <authorList>
            <person name="Xu Z."/>
            <person name="Masuda Y."/>
            <person name="Itoh H."/>
            <person name="Senoo K."/>
        </authorList>
    </citation>
    <scope>NUCLEOTIDE SEQUENCE [LARGE SCALE GENOMIC DNA]</scope>
    <source>
        <strain evidence="2 3">DSM 13688</strain>
    </source>
</reference>
<evidence type="ECO:0000259" key="1">
    <source>
        <dbReference type="Pfam" id="PF00535"/>
    </source>
</evidence>
<sequence>MISVIIPAYNAEAHISEAIASVQSQSFKDYEIIVVNDGSTDGTAQIIRQQFPNVRFFFIRNSGVAAARNFGISVSKGEFVAFLDADDRWLPDKLEKQVALFDDARVGMVFTENLFFNSGGITAERAHKRERLMSGDLVRNIFLNSYVVTSTVMIRKSVLDDVGCFEEELMVAEDDNLWMRIAMNYGVKLLDEPLVLYHLTEGSLSRTRGNIMPAIRAHIELLQKKYPEILNRIGVRAIKLKYNDLYFSEGYHHFSQEKYQEARGHFLRSFVFCPWKIKSLVYALASFLPPAVIGVVKGVKRATGRHDLTQKGMELAEKGATDEGA</sequence>
<evidence type="ECO:0000313" key="3">
    <source>
        <dbReference type="Proteomes" id="UP000784128"/>
    </source>
</evidence>
<dbReference type="InterPro" id="IPR029044">
    <property type="entry name" value="Nucleotide-diphossugar_trans"/>
</dbReference>
<name>A0ABS5U844_9BACT</name>
<accession>A0ABS5U844</accession>
<dbReference type="Pfam" id="PF00535">
    <property type="entry name" value="Glycos_transf_2"/>
    <property type="match status" value="1"/>
</dbReference>
<feature type="domain" description="Glycosyltransferase 2-like" evidence="1">
    <location>
        <begin position="3"/>
        <end position="162"/>
    </location>
</feature>
<dbReference type="PANTHER" id="PTHR43685">
    <property type="entry name" value="GLYCOSYLTRANSFERASE"/>
    <property type="match status" value="1"/>
</dbReference>
<evidence type="ECO:0000313" key="2">
    <source>
        <dbReference type="EMBL" id="MBT1071832.1"/>
    </source>
</evidence>
<gene>
    <name evidence="2" type="ORF">KJB30_08565</name>
</gene>
<dbReference type="InterPro" id="IPR001173">
    <property type="entry name" value="Glyco_trans_2-like"/>
</dbReference>
<dbReference type="SUPFAM" id="SSF53448">
    <property type="entry name" value="Nucleotide-diphospho-sugar transferases"/>
    <property type="match status" value="1"/>
</dbReference>
<dbReference type="EMBL" id="JAHDYS010000006">
    <property type="protein sequence ID" value="MBT1071832.1"/>
    <property type="molecule type" value="Genomic_DNA"/>
</dbReference>
<keyword evidence="3" id="KW-1185">Reference proteome</keyword>
<comment type="caution">
    <text evidence="2">The sequence shown here is derived from an EMBL/GenBank/DDBJ whole genome shotgun (WGS) entry which is preliminary data.</text>
</comment>
<protein>
    <submittedName>
        <fullName evidence="2">Glycosyltransferase family 2 protein</fullName>
    </submittedName>
</protein>
<dbReference type="Gene3D" id="3.90.550.10">
    <property type="entry name" value="Spore Coat Polysaccharide Biosynthesis Protein SpsA, Chain A"/>
    <property type="match status" value="1"/>
</dbReference>
<dbReference type="RefSeq" id="WP_214298012.1">
    <property type="nucleotide sequence ID" value="NZ_JAHDYS010000006.1"/>
</dbReference>
<dbReference type="Proteomes" id="UP000784128">
    <property type="component" value="Unassembled WGS sequence"/>
</dbReference>
<dbReference type="InterPro" id="IPR050834">
    <property type="entry name" value="Glycosyltransf_2"/>
</dbReference>
<organism evidence="2 3">
    <name type="scientific">Pelotalea chapellei</name>
    <dbReference type="NCBI Taxonomy" id="44671"/>
    <lineage>
        <taxon>Bacteria</taxon>
        <taxon>Pseudomonadati</taxon>
        <taxon>Thermodesulfobacteriota</taxon>
        <taxon>Desulfuromonadia</taxon>
        <taxon>Geobacterales</taxon>
        <taxon>Geobacteraceae</taxon>
        <taxon>Pelotalea</taxon>
    </lineage>
</organism>
<proteinExistence type="predicted"/>
<dbReference type="CDD" id="cd00761">
    <property type="entry name" value="Glyco_tranf_GTA_type"/>
    <property type="match status" value="1"/>
</dbReference>